<protein>
    <recommendedName>
        <fullName evidence="1">Inner membrane protein</fullName>
    </recommendedName>
</protein>
<keyword evidence="2" id="KW-1133">Transmembrane helix</keyword>
<dbReference type="PANTHER" id="PTHR35813:SF1">
    <property type="entry name" value="INNER MEMBRANE PROTEIN YBAN"/>
    <property type="match status" value="1"/>
</dbReference>
<keyword evidence="1" id="KW-0997">Cell inner membrane</keyword>
<accession>A0ABV4AHE9</accession>
<keyword evidence="1 2" id="KW-0472">Membrane</keyword>
<dbReference type="RefSeq" id="WP_369455494.1">
    <property type="nucleotide sequence ID" value="NZ_JBGCUO010000001.1"/>
</dbReference>
<evidence type="ECO:0000256" key="2">
    <source>
        <dbReference type="SAM" id="Phobius"/>
    </source>
</evidence>
<evidence type="ECO:0000313" key="4">
    <source>
        <dbReference type="Proteomes" id="UP001562065"/>
    </source>
</evidence>
<organism evidence="3 4">
    <name type="scientific">Isoalcanivorax beigongshangi</name>
    <dbReference type="NCBI Taxonomy" id="3238810"/>
    <lineage>
        <taxon>Bacteria</taxon>
        <taxon>Pseudomonadati</taxon>
        <taxon>Pseudomonadota</taxon>
        <taxon>Gammaproteobacteria</taxon>
        <taxon>Oceanospirillales</taxon>
        <taxon>Alcanivoracaceae</taxon>
        <taxon>Isoalcanivorax</taxon>
    </lineage>
</organism>
<gene>
    <name evidence="3" type="ORF">AB5I84_08875</name>
</gene>
<comment type="caution">
    <text evidence="3">The sequence shown here is derived from an EMBL/GenBank/DDBJ whole genome shotgun (WGS) entry which is preliminary data.</text>
</comment>
<keyword evidence="4" id="KW-1185">Reference proteome</keyword>
<reference evidence="3 4" key="1">
    <citation type="submission" date="2024-07" db="EMBL/GenBank/DDBJ databases">
        <authorList>
            <person name="Ren Q."/>
        </authorList>
    </citation>
    <scope>NUCLEOTIDE SEQUENCE [LARGE SCALE GENOMIC DNA]</scope>
    <source>
        <strain evidence="3 4">REN37</strain>
    </source>
</reference>
<evidence type="ECO:0000313" key="3">
    <source>
        <dbReference type="EMBL" id="MEY1662258.1"/>
    </source>
</evidence>
<keyword evidence="2" id="KW-0812">Transmembrane</keyword>
<evidence type="ECO:0000256" key="1">
    <source>
        <dbReference type="PIRNR" id="PIRNR016789"/>
    </source>
</evidence>
<comment type="subcellular location">
    <subcellularLocation>
        <location evidence="1">Cell inner membrane</location>
        <topology evidence="1">Multi-pass membrane protein</topology>
    </subcellularLocation>
</comment>
<name>A0ABV4AHE9_9GAMM</name>
<dbReference type="EMBL" id="JBGCUO010000001">
    <property type="protein sequence ID" value="MEY1662258.1"/>
    <property type="molecule type" value="Genomic_DNA"/>
</dbReference>
<feature type="transmembrane region" description="Helical" evidence="2">
    <location>
        <begin position="95"/>
        <end position="114"/>
    </location>
</feature>
<proteinExistence type="predicted"/>
<keyword evidence="1" id="KW-1003">Cell membrane</keyword>
<dbReference type="PANTHER" id="PTHR35813">
    <property type="entry name" value="INNER MEMBRANE PROTEIN YBAN"/>
    <property type="match status" value="1"/>
</dbReference>
<dbReference type="Proteomes" id="UP001562065">
    <property type="component" value="Unassembled WGS sequence"/>
</dbReference>
<dbReference type="InterPro" id="IPR007401">
    <property type="entry name" value="DUF454"/>
</dbReference>
<dbReference type="PIRSF" id="PIRSF016789">
    <property type="entry name" value="DUF454"/>
    <property type="match status" value="1"/>
</dbReference>
<dbReference type="Pfam" id="PF04304">
    <property type="entry name" value="DUF454"/>
    <property type="match status" value="1"/>
</dbReference>
<sequence length="128" mass="14646">MIRLCWRALSVLFVALGLIGAVLPGLPTTVFMLLALWAAGHGWPALAEWLLNHPRFGPPLQRWQQQRAVPRQAKWAALLGMTLSALLLWWAPLPWWLQCGLWSLMAVVLVWLWTRPEGRMAHEHVEND</sequence>